<feature type="domain" description="ABC-type transport auxiliary lipoprotein component" evidence="2">
    <location>
        <begin position="75"/>
        <end position="230"/>
    </location>
</feature>
<dbReference type="AlphaFoldDB" id="A0A975BQ46"/>
<dbReference type="Gene3D" id="3.40.50.10610">
    <property type="entry name" value="ABC-type transport auxiliary lipoprotein component"/>
    <property type="match status" value="1"/>
</dbReference>
<evidence type="ECO:0000313" key="4">
    <source>
        <dbReference type="Proteomes" id="UP000663722"/>
    </source>
</evidence>
<protein>
    <submittedName>
        <fullName evidence="3">ABC-type transport auxiliary lipoprotein component domain-containing protein</fullName>
    </submittedName>
</protein>
<dbReference type="KEGG" id="dmm:dnm_053630"/>
<dbReference type="PROSITE" id="PS51257">
    <property type="entry name" value="PROKAR_LIPOPROTEIN"/>
    <property type="match status" value="1"/>
</dbReference>
<dbReference type="Proteomes" id="UP000663722">
    <property type="component" value="Chromosome"/>
</dbReference>
<dbReference type="SUPFAM" id="SSF159594">
    <property type="entry name" value="XCC0632-like"/>
    <property type="match status" value="1"/>
</dbReference>
<feature type="transmembrane region" description="Helical" evidence="1">
    <location>
        <begin position="19"/>
        <end position="36"/>
    </location>
</feature>
<evidence type="ECO:0000313" key="3">
    <source>
        <dbReference type="EMBL" id="QTA89313.1"/>
    </source>
</evidence>
<sequence length="248" mass="28268">MKKNVSGSEDIPMNHSEKIFFLFVFVVLSLAGCLNLKETAQKINYYSLEYDPPVVRNWKLETGNSTIPNSKSQIPNPKSPPLPFVIRVERFQAAPFYDTNKIVFKEGAFKRDTYIYHKWWAKPGDIVSYFLARDIKASGLFEAVFAFDKSLSCSHLIEGTVDEFFEQDEADSWQAVLAVSITLMAENEPDISKKILLQKKYNAKELCAQKNPRHLAEAMGKALSKISEKIITDIHNCLSFRSQKTKSK</sequence>
<accession>A0A975BQ46</accession>
<organism evidence="3 4">
    <name type="scientific">Desulfonema magnum</name>
    <dbReference type="NCBI Taxonomy" id="45655"/>
    <lineage>
        <taxon>Bacteria</taxon>
        <taxon>Pseudomonadati</taxon>
        <taxon>Thermodesulfobacteriota</taxon>
        <taxon>Desulfobacteria</taxon>
        <taxon>Desulfobacterales</taxon>
        <taxon>Desulfococcaceae</taxon>
        <taxon>Desulfonema</taxon>
    </lineage>
</organism>
<name>A0A975BQ46_9BACT</name>
<evidence type="ECO:0000256" key="1">
    <source>
        <dbReference type="SAM" id="Phobius"/>
    </source>
</evidence>
<keyword evidence="4" id="KW-1185">Reference proteome</keyword>
<reference evidence="3" key="1">
    <citation type="journal article" date="2021" name="Microb. Physiol.">
        <title>Proteogenomic Insights into the Physiology of Marine, Sulfate-Reducing, Filamentous Desulfonema limicola and Desulfonema magnum.</title>
        <authorList>
            <person name="Schnaars V."/>
            <person name="Wohlbrand L."/>
            <person name="Scheve S."/>
            <person name="Hinrichs C."/>
            <person name="Reinhardt R."/>
            <person name="Rabus R."/>
        </authorList>
    </citation>
    <scope>NUCLEOTIDE SEQUENCE</scope>
    <source>
        <strain evidence="3">4be13</strain>
    </source>
</reference>
<gene>
    <name evidence="3" type="ORF">dnm_053630</name>
</gene>
<evidence type="ECO:0000259" key="2">
    <source>
        <dbReference type="Pfam" id="PF03886"/>
    </source>
</evidence>
<proteinExistence type="predicted"/>
<keyword evidence="3" id="KW-0449">Lipoprotein</keyword>
<keyword evidence="1" id="KW-0472">Membrane</keyword>
<keyword evidence="1" id="KW-1133">Transmembrane helix</keyword>
<dbReference type="InterPro" id="IPR005586">
    <property type="entry name" value="ABC_trans_aux"/>
</dbReference>
<dbReference type="EMBL" id="CP061800">
    <property type="protein sequence ID" value="QTA89313.1"/>
    <property type="molecule type" value="Genomic_DNA"/>
</dbReference>
<dbReference type="Pfam" id="PF03886">
    <property type="entry name" value="ABC_trans_aux"/>
    <property type="match status" value="1"/>
</dbReference>
<keyword evidence="1" id="KW-0812">Transmembrane</keyword>